<dbReference type="SUPFAM" id="SSF53098">
    <property type="entry name" value="Ribonuclease H-like"/>
    <property type="match status" value="1"/>
</dbReference>
<reference evidence="2 3" key="1">
    <citation type="journal article" date="2011" name="Nat. Biotechnol.">
        <title>Comparative genomic analysis of the thermophilic biomass-degrading fungi Myceliophthora thermophila and Thielavia terrestris.</title>
        <authorList>
            <person name="Berka R.M."/>
            <person name="Grigoriev I.V."/>
            <person name="Otillar R."/>
            <person name="Salamov A."/>
            <person name="Grimwood J."/>
            <person name="Reid I."/>
            <person name="Ishmael N."/>
            <person name="John T."/>
            <person name="Darmond C."/>
            <person name="Moisan M.-C."/>
            <person name="Henrissat B."/>
            <person name="Coutinho P.M."/>
            <person name="Lombard V."/>
            <person name="Natvig D.O."/>
            <person name="Lindquist E."/>
            <person name="Schmutz J."/>
            <person name="Lucas S."/>
            <person name="Harris P."/>
            <person name="Powlowski J."/>
            <person name="Bellemare A."/>
            <person name="Taylor D."/>
            <person name="Butler G."/>
            <person name="de Vries R.P."/>
            <person name="Allijn I.E."/>
            <person name="van den Brink J."/>
            <person name="Ushinsky S."/>
            <person name="Storms R."/>
            <person name="Powell A.J."/>
            <person name="Paulsen I.T."/>
            <person name="Elbourne L.D.H."/>
            <person name="Baker S.E."/>
            <person name="Magnuson J."/>
            <person name="LaBoissiere S."/>
            <person name="Clutterbuck A.J."/>
            <person name="Martinez D."/>
            <person name="Wogulis M."/>
            <person name="de Leon A.L."/>
            <person name="Rey M.W."/>
            <person name="Tsang A."/>
        </authorList>
    </citation>
    <scope>NUCLEOTIDE SEQUENCE [LARGE SCALE GENOMIC DNA]</scope>
    <source>
        <strain evidence="3">ATCC 38088 / NRRL 8126</strain>
    </source>
</reference>
<name>G2R653_THETT</name>
<feature type="region of interest" description="Disordered" evidence="1">
    <location>
        <begin position="389"/>
        <end position="429"/>
    </location>
</feature>
<feature type="compositionally biased region" description="Basic residues" evidence="1">
    <location>
        <begin position="22"/>
        <end position="36"/>
    </location>
</feature>
<sequence>MAAAVDALPCFDLFRNDDKFPSRRRRGRQQRAKRCAATRGAPAPVLTRIDEPAWQESSSFGGPPGGGPASAASRRRLHGNPFGPSLRPNGNEGPKGKAGQGVHLPSRGLKPRRCCGPERAGPGGLTLAAVTAKAKLALTPDIPRIYKTVQSLPRSPMANSIKKALEAAAYQSTAQDIRLAIFCDASFKSPSAVGGYGVSFRRYAPGEPWHGEEMGLGWPIEVAADNSLCEMVAIIESLVVARREVSSIAVSRRPHSLPLSVSVTVFSDSKVCLDGISRSRTRPRQHGGAFEQLFCRLEEEEAKLKLLRDMSGIFVSVEYAWVPGHCIEPHDRADLLAKTARKTNKPVWQRGDNAIRPDHPFTSPFPFTSVFPSLRPLFVAHRARVLAKRARRQPHALSPRKHGQQQLEGEQREDQDGEQPMGRRGLRRMRLKEFAKRVEAQIQRRGAATGCQAAIAGSQEEGQKNLSHGESGDTPVWARRKGRTPDKKVQRKGYGT</sequence>
<gene>
    <name evidence="2" type="ORF">THITE_118036</name>
</gene>
<dbReference type="InterPro" id="IPR012337">
    <property type="entry name" value="RNaseH-like_sf"/>
</dbReference>
<dbReference type="GeneID" id="11516182"/>
<feature type="region of interest" description="Disordered" evidence="1">
    <location>
        <begin position="16"/>
        <end position="114"/>
    </location>
</feature>
<dbReference type="Gene3D" id="3.30.420.10">
    <property type="entry name" value="Ribonuclease H-like superfamily/Ribonuclease H"/>
    <property type="match status" value="1"/>
</dbReference>
<protein>
    <submittedName>
        <fullName evidence="2">Uncharacterized protein</fullName>
    </submittedName>
</protein>
<dbReference type="Proteomes" id="UP000008181">
    <property type="component" value="Chromosome 3"/>
</dbReference>
<dbReference type="RefSeq" id="XP_003653926.1">
    <property type="nucleotide sequence ID" value="XM_003653878.1"/>
</dbReference>
<dbReference type="KEGG" id="ttt:THITE_118036"/>
<organism evidence="2 3">
    <name type="scientific">Thermothielavioides terrestris (strain ATCC 38088 / NRRL 8126)</name>
    <name type="common">Thielavia terrestris</name>
    <dbReference type="NCBI Taxonomy" id="578455"/>
    <lineage>
        <taxon>Eukaryota</taxon>
        <taxon>Fungi</taxon>
        <taxon>Dikarya</taxon>
        <taxon>Ascomycota</taxon>
        <taxon>Pezizomycotina</taxon>
        <taxon>Sordariomycetes</taxon>
        <taxon>Sordariomycetidae</taxon>
        <taxon>Sordariales</taxon>
        <taxon>Chaetomiaceae</taxon>
        <taxon>Thermothielavioides</taxon>
        <taxon>Thermothielavioides terrestris</taxon>
    </lineage>
</organism>
<evidence type="ECO:0000256" key="1">
    <source>
        <dbReference type="SAM" id="MobiDB-lite"/>
    </source>
</evidence>
<dbReference type="InterPro" id="IPR036397">
    <property type="entry name" value="RNaseH_sf"/>
</dbReference>
<evidence type="ECO:0000313" key="2">
    <source>
        <dbReference type="EMBL" id="AEO67590.1"/>
    </source>
</evidence>
<feature type="region of interest" description="Disordered" evidence="1">
    <location>
        <begin position="442"/>
        <end position="496"/>
    </location>
</feature>
<keyword evidence="3" id="KW-1185">Reference proteome</keyword>
<dbReference type="EMBL" id="CP003011">
    <property type="protein sequence ID" value="AEO67590.1"/>
    <property type="molecule type" value="Genomic_DNA"/>
</dbReference>
<feature type="compositionally biased region" description="Basic residues" evidence="1">
    <location>
        <begin position="389"/>
        <end position="403"/>
    </location>
</feature>
<accession>G2R653</accession>
<dbReference type="GO" id="GO:0003676">
    <property type="term" value="F:nucleic acid binding"/>
    <property type="evidence" value="ECO:0007669"/>
    <property type="project" value="InterPro"/>
</dbReference>
<dbReference type="AlphaFoldDB" id="G2R653"/>
<proteinExistence type="predicted"/>
<evidence type="ECO:0000313" key="3">
    <source>
        <dbReference type="Proteomes" id="UP000008181"/>
    </source>
</evidence>
<dbReference type="HOGENOM" id="CLU_550026_0_0_1"/>